<dbReference type="EMBL" id="CP000733">
    <property type="protein sequence ID" value="ABS77027.1"/>
    <property type="molecule type" value="Genomic_DNA"/>
</dbReference>
<name>A9KDQ1_COXBN</name>
<feature type="transmembrane region" description="Helical" evidence="8">
    <location>
        <begin position="322"/>
        <end position="346"/>
    </location>
</feature>
<feature type="transmembrane region" description="Helical" evidence="8">
    <location>
        <begin position="298"/>
        <end position="316"/>
    </location>
</feature>
<evidence type="ECO:0000256" key="2">
    <source>
        <dbReference type="ARBA" id="ARBA00005346"/>
    </source>
</evidence>
<dbReference type="PRINTS" id="PR01437">
    <property type="entry name" value="NUOXDRDTASE4"/>
</dbReference>
<feature type="transmembrane region" description="Helical" evidence="8">
    <location>
        <begin position="204"/>
        <end position="229"/>
    </location>
</feature>
<feature type="domain" description="NADH:quinone oxidoreductase/Mrp antiporter transmembrane" evidence="9">
    <location>
        <begin position="127"/>
        <end position="417"/>
    </location>
</feature>
<evidence type="ECO:0000256" key="4">
    <source>
        <dbReference type="ARBA" id="ARBA00022692"/>
    </source>
</evidence>
<gene>
    <name evidence="10" type="primary">shaD</name>
    <name evidence="10" type="ordered locus">CBUD_0403</name>
</gene>
<feature type="transmembrane region" description="Helical" evidence="8">
    <location>
        <begin position="241"/>
        <end position="263"/>
    </location>
</feature>
<feature type="transmembrane region" description="Helical" evidence="8">
    <location>
        <begin position="107"/>
        <end position="126"/>
    </location>
</feature>
<evidence type="ECO:0000256" key="6">
    <source>
        <dbReference type="ARBA" id="ARBA00023136"/>
    </source>
</evidence>
<feature type="transmembrane region" description="Helical" evidence="8">
    <location>
        <begin position="6"/>
        <end position="25"/>
    </location>
</feature>
<dbReference type="RefSeq" id="WP_011996563.1">
    <property type="nucleotide sequence ID" value="NC_009727.1"/>
</dbReference>
<comment type="similarity">
    <text evidence="2">Belongs to the CPA3 antiporters (TC 2.A.63) subunit D family.</text>
</comment>
<evidence type="ECO:0000256" key="5">
    <source>
        <dbReference type="ARBA" id="ARBA00022989"/>
    </source>
</evidence>
<evidence type="ECO:0000256" key="7">
    <source>
        <dbReference type="RuleBase" id="RU000320"/>
    </source>
</evidence>
<keyword evidence="5 8" id="KW-1133">Transmembrane helix</keyword>
<evidence type="ECO:0000313" key="11">
    <source>
        <dbReference type="Proteomes" id="UP000008555"/>
    </source>
</evidence>
<comment type="subcellular location">
    <subcellularLocation>
        <location evidence="1">Cell membrane</location>
        <topology evidence="1">Multi-pass membrane protein</topology>
    </subcellularLocation>
    <subcellularLocation>
        <location evidence="7">Membrane</location>
        <topology evidence="7">Multi-pass membrane protein</topology>
    </subcellularLocation>
</comment>
<dbReference type="GO" id="GO:0042773">
    <property type="term" value="P:ATP synthesis coupled electron transport"/>
    <property type="evidence" value="ECO:0007669"/>
    <property type="project" value="InterPro"/>
</dbReference>
<keyword evidence="6 8" id="KW-0472">Membrane</keyword>
<feature type="transmembrane region" description="Helical" evidence="8">
    <location>
        <begin position="450"/>
        <end position="474"/>
    </location>
</feature>
<feature type="transmembrane region" description="Helical" evidence="8">
    <location>
        <begin position="162"/>
        <end position="184"/>
    </location>
</feature>
<evidence type="ECO:0000256" key="1">
    <source>
        <dbReference type="ARBA" id="ARBA00004651"/>
    </source>
</evidence>
<dbReference type="KEGG" id="cbd:CBUD_0403"/>
<feature type="transmembrane region" description="Helical" evidence="8">
    <location>
        <begin position="405"/>
        <end position="429"/>
    </location>
</feature>
<sequence>MKLLPILPLLICLITAILCCFFWSFERLQKICHLTGAIVLLMAVIVILIFVTQKGILVMQMGDYLAPFGISIVIDLLSAIMLVVTGLIALCVAIYALSDIKSTQQNLGFYPVYWILLVGICGAFSTGDMFNLYVWFEVMLIASFVLMALGNERIQLDGTIKYVAMNLIATILMLTAIAMLYGIVGTLNMADLSVRLSHYPNASIVMAAALLLAIAFSIKTALFPLFFWLPASYHTTSVSASAIFAGMLTKVGVYTLIRLVTLIVPNNQIILGLLLASSGLTMLTGVLGAASQYNFRRILSFHIISQIGYMVMGLSIRTPLALAGAVFYIVHHIIVKTNLFLISGITNRLGKSFDIRALSGFYRQSPLLAILFFIPAFSLAGFPPLSGFWAKLSLLQAAFTNHNYIIAAIALIVSFLTLYSMIKIWNQVFWTDKSQSKKEDHALLSTGEKFSLFVPVILLVSITLAIAFFPQLFFQVMSKASSQLLDSSQYVRAVLGDRQ</sequence>
<proteinExistence type="inferred from homology"/>
<accession>A9KDQ1</accession>
<dbReference type="PANTHER" id="PTHR42703:SF1">
    <property type="entry name" value="NA(+)_H(+) ANTIPORTER SUBUNIT D1"/>
    <property type="match status" value="1"/>
</dbReference>
<feature type="transmembrane region" description="Helical" evidence="8">
    <location>
        <begin position="64"/>
        <end position="95"/>
    </location>
</feature>
<feature type="transmembrane region" description="Helical" evidence="8">
    <location>
        <begin position="132"/>
        <end position="150"/>
    </location>
</feature>
<dbReference type="PANTHER" id="PTHR42703">
    <property type="entry name" value="NADH DEHYDROGENASE"/>
    <property type="match status" value="1"/>
</dbReference>
<protein>
    <submittedName>
        <fullName evidence="10">Sodium/proton antiporter protein</fullName>
    </submittedName>
</protein>
<feature type="transmembrane region" description="Helical" evidence="8">
    <location>
        <begin position="269"/>
        <end position="291"/>
    </location>
</feature>
<dbReference type="AlphaFoldDB" id="A9KDQ1"/>
<dbReference type="GO" id="GO:0008137">
    <property type="term" value="F:NADH dehydrogenase (ubiquinone) activity"/>
    <property type="evidence" value="ECO:0007669"/>
    <property type="project" value="InterPro"/>
</dbReference>
<feature type="transmembrane region" description="Helical" evidence="8">
    <location>
        <begin position="32"/>
        <end position="52"/>
    </location>
</feature>
<evidence type="ECO:0000313" key="10">
    <source>
        <dbReference type="EMBL" id="ABS77027.1"/>
    </source>
</evidence>
<dbReference type="InterPro" id="IPR003918">
    <property type="entry name" value="NADH_UbQ_OxRdtase"/>
</dbReference>
<evidence type="ECO:0000256" key="3">
    <source>
        <dbReference type="ARBA" id="ARBA00022475"/>
    </source>
</evidence>
<organism evidence="10 11">
    <name type="scientific">Coxiella burnetii (strain Dugway 5J108-111)</name>
    <dbReference type="NCBI Taxonomy" id="434922"/>
    <lineage>
        <taxon>Bacteria</taxon>
        <taxon>Pseudomonadati</taxon>
        <taxon>Pseudomonadota</taxon>
        <taxon>Gammaproteobacteria</taxon>
        <taxon>Legionellales</taxon>
        <taxon>Coxiellaceae</taxon>
        <taxon>Coxiella</taxon>
    </lineage>
</organism>
<dbReference type="Proteomes" id="UP000008555">
    <property type="component" value="Chromosome"/>
</dbReference>
<evidence type="ECO:0000256" key="8">
    <source>
        <dbReference type="SAM" id="Phobius"/>
    </source>
</evidence>
<dbReference type="GO" id="GO:0005886">
    <property type="term" value="C:plasma membrane"/>
    <property type="evidence" value="ECO:0007669"/>
    <property type="project" value="UniProtKB-SubCell"/>
</dbReference>
<feature type="transmembrane region" description="Helical" evidence="8">
    <location>
        <begin position="367"/>
        <end position="385"/>
    </location>
</feature>
<evidence type="ECO:0000259" key="9">
    <source>
        <dbReference type="Pfam" id="PF00361"/>
    </source>
</evidence>
<keyword evidence="3" id="KW-1003">Cell membrane</keyword>
<dbReference type="InterPro" id="IPR001750">
    <property type="entry name" value="ND/Mrp_TM"/>
</dbReference>
<reference evidence="10 11" key="1">
    <citation type="journal article" date="2009" name="Infect. Immun.">
        <title>Comparative genomics reveal extensive transposon-mediated genomic plasticity and diversity among potential effector proteins within the genus Coxiella.</title>
        <authorList>
            <person name="Beare P.A."/>
            <person name="Unsworth N."/>
            <person name="Andoh M."/>
            <person name="Voth D.E."/>
            <person name="Omsland A."/>
            <person name="Gilk S.D."/>
            <person name="Williams K.P."/>
            <person name="Sobral B.W."/>
            <person name="Kupko J.J.III."/>
            <person name="Porcella S.F."/>
            <person name="Samuel J.E."/>
            <person name="Heinzen R.A."/>
        </authorList>
    </citation>
    <scope>NUCLEOTIDE SEQUENCE [LARGE SCALE GENOMIC DNA]</scope>
    <source>
        <strain evidence="10 11">Dugway 5J108-111</strain>
    </source>
</reference>
<keyword evidence="4 7" id="KW-0812">Transmembrane</keyword>
<dbReference type="InterPro" id="IPR050586">
    <property type="entry name" value="CPA3_Na-H_Antiporter_D"/>
</dbReference>
<dbReference type="HOGENOM" id="CLU_007100_9_2_6"/>
<dbReference type="Pfam" id="PF00361">
    <property type="entry name" value="Proton_antipo_M"/>
    <property type="match status" value="1"/>
</dbReference>